<evidence type="ECO:0000256" key="17">
    <source>
        <dbReference type="SAM" id="MobiDB-lite"/>
    </source>
</evidence>
<organism evidence="20 21">
    <name type="scientific">Actinotignum schaalii FB123-CNA-2</name>
    <dbReference type="NCBI Taxonomy" id="883067"/>
    <lineage>
        <taxon>Bacteria</taxon>
        <taxon>Bacillati</taxon>
        <taxon>Actinomycetota</taxon>
        <taxon>Actinomycetes</taxon>
        <taxon>Actinomycetales</taxon>
        <taxon>Actinomycetaceae</taxon>
        <taxon>Actinotignum</taxon>
    </lineage>
</organism>
<evidence type="ECO:0000259" key="19">
    <source>
        <dbReference type="PROSITE" id="PS51068"/>
    </source>
</evidence>
<dbReference type="HOGENOM" id="CLU_038423_1_2_11"/>
<sequence>MPELPEVESIRRGLAEHLMGRRILTAQAFGTRVIRRAPRGLAPVVGRTVRAVVRRGKFLWCDMGEDLALLAHLGMSGQFRIDEPSGSEGAGGEERAGGSDNFGGKRRHLRARFALDNGRVLDFVDQRTFGYLAPVAFQATADGQPGGAGSKRAVVPAPVAHIARDLLDPYLDETALLEILGTTRRAMKRVLLDQNIVSGIGNIYADEMLYRARIHPEATALTNRAARELLHAGREVLQAALAAGGTSFDRLYVHVNGESGYFERSLQAYGRAGQPCERCGTPLQKIILGGRSTTLCPVCQVAPIG</sequence>
<dbReference type="NCBIfam" id="NF002211">
    <property type="entry name" value="PRK01103.1"/>
    <property type="match status" value="1"/>
</dbReference>
<comment type="cofactor">
    <cofactor evidence="2">
        <name>Zn(2+)</name>
        <dbReference type="ChEBI" id="CHEBI:29105"/>
    </cofactor>
</comment>
<evidence type="ECO:0000256" key="5">
    <source>
        <dbReference type="ARBA" id="ARBA00022723"/>
    </source>
</evidence>
<dbReference type="InterPro" id="IPR015886">
    <property type="entry name" value="H2TH_FPG"/>
</dbReference>
<dbReference type="GO" id="GO:0008270">
    <property type="term" value="F:zinc ion binding"/>
    <property type="evidence" value="ECO:0007669"/>
    <property type="project" value="UniProtKB-KW"/>
</dbReference>
<dbReference type="NCBIfam" id="TIGR00577">
    <property type="entry name" value="fpg"/>
    <property type="match status" value="1"/>
</dbReference>
<dbReference type="InterPro" id="IPR010979">
    <property type="entry name" value="Ribosomal_uS13-like_H2TH"/>
</dbReference>
<keyword evidence="14" id="KW-0326">Glycosidase</keyword>
<evidence type="ECO:0000313" key="21">
    <source>
        <dbReference type="Proteomes" id="UP000014393"/>
    </source>
</evidence>
<dbReference type="PROSITE" id="PS51068">
    <property type="entry name" value="FPG_CAT"/>
    <property type="match status" value="1"/>
</dbReference>
<keyword evidence="6" id="KW-0227">DNA damage</keyword>
<proteinExistence type="inferred from homology"/>
<evidence type="ECO:0000256" key="13">
    <source>
        <dbReference type="ARBA" id="ARBA00023268"/>
    </source>
</evidence>
<dbReference type="eggNOG" id="COG0266">
    <property type="taxonomic scope" value="Bacteria"/>
</dbReference>
<evidence type="ECO:0000256" key="4">
    <source>
        <dbReference type="ARBA" id="ARBA00011245"/>
    </source>
</evidence>
<dbReference type="GO" id="GO:0006284">
    <property type="term" value="P:base-excision repair"/>
    <property type="evidence" value="ECO:0007669"/>
    <property type="project" value="InterPro"/>
</dbReference>
<dbReference type="GO" id="GO:0003690">
    <property type="term" value="F:double-stranded DNA binding"/>
    <property type="evidence" value="ECO:0007669"/>
    <property type="project" value="UniProtKB-ARBA"/>
</dbReference>
<evidence type="ECO:0000256" key="1">
    <source>
        <dbReference type="ARBA" id="ARBA00001668"/>
    </source>
</evidence>
<dbReference type="SMART" id="SM00898">
    <property type="entry name" value="Fapy_DNA_glyco"/>
    <property type="match status" value="1"/>
</dbReference>
<evidence type="ECO:0000256" key="16">
    <source>
        <dbReference type="PROSITE-ProRule" id="PRU00391"/>
    </source>
</evidence>
<comment type="catalytic activity">
    <reaction evidence="1">
        <text>Hydrolysis of DNA containing ring-opened 7-methylguanine residues, releasing 2,6-diamino-4-hydroxy-5-(N-methyl)formamidopyrimidine.</text>
        <dbReference type="EC" id="3.2.2.23"/>
    </reaction>
</comment>
<feature type="domain" description="FPG-type" evidence="18">
    <location>
        <begin position="267"/>
        <end position="301"/>
    </location>
</feature>
<dbReference type="Gene3D" id="1.10.8.50">
    <property type="match status" value="1"/>
</dbReference>
<dbReference type="PROSITE" id="PS01242">
    <property type="entry name" value="ZF_FPG_1"/>
    <property type="match status" value="1"/>
</dbReference>
<dbReference type="SMART" id="SM01232">
    <property type="entry name" value="H2TH"/>
    <property type="match status" value="1"/>
</dbReference>
<evidence type="ECO:0000256" key="6">
    <source>
        <dbReference type="ARBA" id="ARBA00022763"/>
    </source>
</evidence>
<dbReference type="Pfam" id="PF06831">
    <property type="entry name" value="H2TH"/>
    <property type="match status" value="1"/>
</dbReference>
<dbReference type="PANTHER" id="PTHR22993:SF9">
    <property type="entry name" value="FORMAMIDOPYRIMIDINE-DNA GLYCOSYLASE"/>
    <property type="match status" value="1"/>
</dbReference>
<keyword evidence="9" id="KW-0862">Zinc</keyword>
<accession>S2VIU7</accession>
<comment type="similarity">
    <text evidence="3">Belongs to the FPG family.</text>
</comment>
<keyword evidence="8" id="KW-0378">Hydrolase</keyword>
<keyword evidence="7 16" id="KW-0863">Zinc-finger</keyword>
<dbReference type="Gene3D" id="3.20.190.10">
    <property type="entry name" value="MutM-like, N-terminal"/>
    <property type="match status" value="1"/>
</dbReference>
<dbReference type="CDD" id="cd08966">
    <property type="entry name" value="EcFpg-like_N"/>
    <property type="match status" value="1"/>
</dbReference>
<feature type="region of interest" description="Disordered" evidence="17">
    <location>
        <begin position="81"/>
        <end position="103"/>
    </location>
</feature>
<comment type="caution">
    <text evidence="20">The sequence shown here is derived from an EMBL/GenBank/DDBJ whole genome shotgun (WGS) entry which is preliminary data.</text>
</comment>
<reference evidence="20 21" key="1">
    <citation type="submission" date="2013-05" db="EMBL/GenBank/DDBJ databases">
        <title>The Genome Sequence of Actinobaculum schaalii FB123-CNA2.</title>
        <authorList>
            <consortium name="The Broad Institute Genomics Platform"/>
            <person name="Earl A."/>
            <person name="Ward D."/>
            <person name="Feldgarden M."/>
            <person name="Gevers D."/>
            <person name="Saerens B."/>
            <person name="Vaneechoutte M."/>
            <person name="Walker B."/>
            <person name="Young S."/>
            <person name="Zeng Q."/>
            <person name="Gargeya S."/>
            <person name="Fitzgerald M."/>
            <person name="Haas B."/>
            <person name="Abouelleil A."/>
            <person name="Allen A.W."/>
            <person name="Alvarado L."/>
            <person name="Arachchi H.M."/>
            <person name="Berlin A.M."/>
            <person name="Chapman S.B."/>
            <person name="Gainer-Dewar J."/>
            <person name="Goldberg J."/>
            <person name="Griggs A."/>
            <person name="Gujja S."/>
            <person name="Hansen M."/>
            <person name="Howarth C."/>
            <person name="Imamovic A."/>
            <person name="Ireland A."/>
            <person name="Larimer J."/>
            <person name="McCowan C."/>
            <person name="Murphy C."/>
            <person name="Pearson M."/>
            <person name="Poon T.W."/>
            <person name="Priest M."/>
            <person name="Roberts A."/>
            <person name="Saif S."/>
            <person name="Shea T."/>
            <person name="Sisk P."/>
            <person name="Sykes S."/>
            <person name="Wortman J."/>
            <person name="Nusbaum C."/>
            <person name="Birren B."/>
        </authorList>
    </citation>
    <scope>NUCLEOTIDE SEQUENCE [LARGE SCALE GENOMIC DNA]</scope>
    <source>
        <strain evidence="20 21">FB123-CNA-2</strain>
    </source>
</reference>
<dbReference type="FunFam" id="1.10.8.50:FF:000003">
    <property type="entry name" value="Formamidopyrimidine-DNA glycosylase"/>
    <property type="match status" value="1"/>
</dbReference>
<keyword evidence="5" id="KW-0479">Metal-binding</keyword>
<dbReference type="SUPFAM" id="SSF46946">
    <property type="entry name" value="S13-like H2TH domain"/>
    <property type="match status" value="1"/>
</dbReference>
<evidence type="ECO:0000256" key="9">
    <source>
        <dbReference type="ARBA" id="ARBA00022833"/>
    </source>
</evidence>
<dbReference type="OrthoDB" id="9800855at2"/>
<dbReference type="InterPro" id="IPR020629">
    <property type="entry name" value="FPG_Glyclase"/>
</dbReference>
<keyword evidence="13" id="KW-0511">Multifunctional enzyme</keyword>
<dbReference type="InterPro" id="IPR015887">
    <property type="entry name" value="DNA_glyclase_Znf_dom_DNA_BS"/>
</dbReference>
<dbReference type="GO" id="GO:0003684">
    <property type="term" value="F:damaged DNA binding"/>
    <property type="evidence" value="ECO:0007669"/>
    <property type="project" value="InterPro"/>
</dbReference>
<dbReference type="Pfam" id="PF06827">
    <property type="entry name" value="zf-FPG_IleRS"/>
    <property type="match status" value="1"/>
</dbReference>
<name>S2VIU7_9ACTO</name>
<dbReference type="EMBL" id="AGWM01000011">
    <property type="protein sequence ID" value="EPD26671.1"/>
    <property type="molecule type" value="Genomic_DNA"/>
</dbReference>
<dbReference type="GO" id="GO:0034039">
    <property type="term" value="F:8-oxo-7,8-dihydroguanine DNA N-glycosylase activity"/>
    <property type="evidence" value="ECO:0007669"/>
    <property type="project" value="TreeGrafter"/>
</dbReference>
<dbReference type="SUPFAM" id="SSF57716">
    <property type="entry name" value="Glucocorticoid receptor-like (DNA-binding domain)"/>
    <property type="match status" value="1"/>
</dbReference>
<dbReference type="STRING" id="59505.FB03_02840"/>
<evidence type="ECO:0000256" key="14">
    <source>
        <dbReference type="ARBA" id="ARBA00023295"/>
    </source>
</evidence>
<keyword evidence="21" id="KW-1185">Reference proteome</keyword>
<dbReference type="GO" id="GO:0140078">
    <property type="term" value="F:class I DNA-(apurinic or apyrimidinic site) endonuclease activity"/>
    <property type="evidence" value="ECO:0007669"/>
    <property type="project" value="UniProtKB-EC"/>
</dbReference>
<dbReference type="AlphaFoldDB" id="S2VIU7"/>
<dbReference type="GO" id="GO:0006979">
    <property type="term" value="P:response to oxidative stress"/>
    <property type="evidence" value="ECO:0007669"/>
    <property type="project" value="UniProtKB-ARBA"/>
</dbReference>
<feature type="domain" description="Formamidopyrimidine-DNA glycosylase catalytic" evidence="19">
    <location>
        <begin position="2"/>
        <end position="130"/>
    </location>
</feature>
<evidence type="ECO:0000256" key="11">
    <source>
        <dbReference type="ARBA" id="ARBA00023204"/>
    </source>
</evidence>
<evidence type="ECO:0000256" key="2">
    <source>
        <dbReference type="ARBA" id="ARBA00001947"/>
    </source>
</evidence>
<dbReference type="PATRIC" id="fig|883067.3.peg.1268"/>
<comment type="catalytic activity">
    <reaction evidence="15">
        <text>2'-deoxyribonucleotide-(2'-deoxyribose 5'-phosphate)-2'-deoxyribonucleotide-DNA = a 3'-end 2'-deoxyribonucleotide-(2,3-dehydro-2,3-deoxyribose 5'-phosphate)-DNA + a 5'-end 5'-phospho-2'-deoxyribonucleoside-DNA + H(+)</text>
        <dbReference type="Rhea" id="RHEA:66592"/>
        <dbReference type="Rhea" id="RHEA-COMP:13180"/>
        <dbReference type="Rhea" id="RHEA-COMP:16897"/>
        <dbReference type="Rhea" id="RHEA-COMP:17067"/>
        <dbReference type="ChEBI" id="CHEBI:15378"/>
        <dbReference type="ChEBI" id="CHEBI:136412"/>
        <dbReference type="ChEBI" id="CHEBI:157695"/>
        <dbReference type="ChEBI" id="CHEBI:167181"/>
        <dbReference type="EC" id="4.2.99.18"/>
    </reaction>
</comment>
<dbReference type="Proteomes" id="UP000014393">
    <property type="component" value="Unassembled WGS sequence"/>
</dbReference>
<dbReference type="InterPro" id="IPR035937">
    <property type="entry name" value="FPG_N"/>
</dbReference>
<protein>
    <submittedName>
        <fullName evidence="20">Formamidopyrimidine-DNA glycosylase</fullName>
    </submittedName>
</protein>
<dbReference type="InterPro" id="IPR000214">
    <property type="entry name" value="Znf_DNA_glyclase/AP_lyase"/>
</dbReference>
<dbReference type="InterPro" id="IPR010663">
    <property type="entry name" value="Znf_FPG/IleRS"/>
</dbReference>
<evidence type="ECO:0000259" key="18">
    <source>
        <dbReference type="PROSITE" id="PS51066"/>
    </source>
</evidence>
<keyword evidence="10" id="KW-0238">DNA-binding</keyword>
<keyword evidence="11" id="KW-0234">DNA repair</keyword>
<dbReference type="InterPro" id="IPR012319">
    <property type="entry name" value="FPG_cat"/>
</dbReference>
<evidence type="ECO:0000256" key="10">
    <source>
        <dbReference type="ARBA" id="ARBA00023125"/>
    </source>
</evidence>
<comment type="subunit">
    <text evidence="4">Monomer.</text>
</comment>
<dbReference type="PANTHER" id="PTHR22993">
    <property type="entry name" value="FORMAMIDOPYRIMIDINE-DNA GLYCOSYLASE"/>
    <property type="match status" value="1"/>
</dbReference>
<dbReference type="SUPFAM" id="SSF81624">
    <property type="entry name" value="N-terminal domain of MutM-like DNA repair proteins"/>
    <property type="match status" value="1"/>
</dbReference>
<evidence type="ECO:0000256" key="3">
    <source>
        <dbReference type="ARBA" id="ARBA00009409"/>
    </source>
</evidence>
<gene>
    <name evidence="20" type="ORF">HMPREF9237_01297</name>
</gene>
<evidence type="ECO:0000256" key="15">
    <source>
        <dbReference type="ARBA" id="ARBA00044632"/>
    </source>
</evidence>
<dbReference type="RefSeq" id="WP_016442910.1">
    <property type="nucleotide sequence ID" value="NZ_KE150263.1"/>
</dbReference>
<evidence type="ECO:0000313" key="20">
    <source>
        <dbReference type="EMBL" id="EPD26671.1"/>
    </source>
</evidence>
<keyword evidence="12" id="KW-0456">Lyase</keyword>
<dbReference type="Pfam" id="PF01149">
    <property type="entry name" value="Fapy_DNA_glyco"/>
    <property type="match status" value="1"/>
</dbReference>
<dbReference type="PROSITE" id="PS51066">
    <property type="entry name" value="ZF_FPG_2"/>
    <property type="match status" value="1"/>
</dbReference>
<evidence type="ECO:0000256" key="12">
    <source>
        <dbReference type="ARBA" id="ARBA00023239"/>
    </source>
</evidence>
<evidence type="ECO:0000256" key="7">
    <source>
        <dbReference type="ARBA" id="ARBA00022771"/>
    </source>
</evidence>
<evidence type="ECO:0000256" key="8">
    <source>
        <dbReference type="ARBA" id="ARBA00022801"/>
    </source>
</evidence>